<sequence length="672" mass="69827">MNSAPIASPDTGSVTKGTAPVATGNVLTNDRDAEGDPLRVTAINGQAAKVGTALAGTYGTLLLGADGKYTYTLASNQANVQALSAGQVVTETFRYTLSDGQSHLVQQPGPWQNLLTYSEAFNNAAWSRFAVSGALPAVTADVAATPIGSGNTAERLTLSGANSGIFENAAVSGQHTFSVWMRLASGDGNFSFNYYNGSSNSLQSAVATGEWQRFTWTFTGNGSSSGNVALMHNASQAATGVFEVWGAQLNPGATAQSYLATTTAPVTIANPTPVEEVVSSTLTLTIRGNTDPGTLSFATSSRGVVADLTSHDWSHPIALMPLGDSLTYGWRREDDLGQSGASNGYRNPLWWKFAAQHMLIDFIGPQSSGSAKLPDPDHAGFPGERADQLALRVNSLMQPVPGILAEGDPVSILLMAGTNDITQESAPQNTIGQEIRSILNSVAKVSPLVHVYVATLPPISSAHTDPNKVTSVNAAITASVQKAMAEGLNVSLLSMSNLTLSDLYEGKHPSEAGYVKMAQNWFNAILASQPEHGGTPGGTAHAIDTGIHDLVGSSFNDLLIGDLGPNRLTGGNGNDRLLGGGGVDTLMGGAGRDQFAFEAVSSTVTIADFKAADADALVFQKFAGLTSFSNIAGQVSHTASDTIIDLHSLGFDVKITLAGFTGTLNDGNVWFS</sequence>
<name>A0A3A9K4F0_9PROT</name>
<dbReference type="InParanoid" id="A0A3A9K4F0"/>
<dbReference type="Pfam" id="PF00353">
    <property type="entry name" value="HemolysinCabind"/>
    <property type="match status" value="1"/>
</dbReference>
<reference evidence="4 7" key="1">
    <citation type="submission" date="2018-09" db="EMBL/GenBank/DDBJ databases">
        <title>Roseomonas sp. nov., isolated from feces of Tibetan antelopes in the Qinghai-Tibet plateau, China.</title>
        <authorList>
            <person name="Tian Z."/>
        </authorList>
    </citation>
    <scope>NUCLEOTIDE SEQUENCE [LARGE SCALE GENOMIC DNA]</scope>
    <source>
        <strain evidence="5 6">Z23</strain>
        <strain evidence="4 7">Z24</strain>
    </source>
</reference>
<gene>
    <name evidence="4" type="ORF">D6Z83_00240</name>
    <name evidence="5" type="ORF">EBE87_19010</name>
</gene>
<evidence type="ECO:0000259" key="2">
    <source>
        <dbReference type="Pfam" id="PF13472"/>
    </source>
</evidence>
<dbReference type="InterPro" id="IPR001343">
    <property type="entry name" value="Hemolysn_Ca-bd"/>
</dbReference>
<dbReference type="InterPro" id="IPR011049">
    <property type="entry name" value="Serralysin-like_metalloprot_C"/>
</dbReference>
<dbReference type="Gene3D" id="2.60.120.260">
    <property type="entry name" value="Galactose-binding domain-like"/>
    <property type="match status" value="1"/>
</dbReference>
<feature type="compositionally biased region" description="Polar residues" evidence="1">
    <location>
        <begin position="1"/>
        <end position="16"/>
    </location>
</feature>
<dbReference type="SUPFAM" id="SSF51120">
    <property type="entry name" value="beta-Roll"/>
    <property type="match status" value="1"/>
</dbReference>
<organism evidence="4 7">
    <name type="scientific">Teichococcus wenyumeiae</name>
    <dbReference type="NCBI Taxonomy" id="2478470"/>
    <lineage>
        <taxon>Bacteria</taxon>
        <taxon>Pseudomonadati</taxon>
        <taxon>Pseudomonadota</taxon>
        <taxon>Alphaproteobacteria</taxon>
        <taxon>Acetobacterales</taxon>
        <taxon>Roseomonadaceae</taxon>
        <taxon>Roseomonas</taxon>
    </lineage>
</organism>
<dbReference type="GO" id="GO:0004622">
    <property type="term" value="F:phosphatidylcholine lysophospholipase activity"/>
    <property type="evidence" value="ECO:0007669"/>
    <property type="project" value="TreeGrafter"/>
</dbReference>
<dbReference type="Proteomes" id="UP000278036">
    <property type="component" value="Unassembled WGS sequence"/>
</dbReference>
<dbReference type="InterPro" id="IPR051532">
    <property type="entry name" value="Ester_Hydrolysis_Enzymes"/>
</dbReference>
<evidence type="ECO:0000313" key="6">
    <source>
        <dbReference type="Proteomes" id="UP000274097"/>
    </source>
</evidence>
<dbReference type="PANTHER" id="PTHR30383">
    <property type="entry name" value="THIOESTERASE 1/PROTEASE 1/LYSOPHOSPHOLIPASE L1"/>
    <property type="match status" value="1"/>
</dbReference>
<dbReference type="NCBIfam" id="TIGR01965">
    <property type="entry name" value="VCBS_repeat"/>
    <property type="match status" value="1"/>
</dbReference>
<dbReference type="RefSeq" id="WP_120636317.1">
    <property type="nucleotide sequence ID" value="NZ_RAQU01000001.1"/>
</dbReference>
<evidence type="ECO:0000259" key="3">
    <source>
        <dbReference type="Pfam" id="PF17803"/>
    </source>
</evidence>
<dbReference type="Gene3D" id="3.40.50.1110">
    <property type="entry name" value="SGNH hydrolase"/>
    <property type="match status" value="1"/>
</dbReference>
<dbReference type="EMBL" id="RFLX01000016">
    <property type="protein sequence ID" value="RMI19739.1"/>
    <property type="molecule type" value="Genomic_DNA"/>
</dbReference>
<dbReference type="Pfam" id="PF13472">
    <property type="entry name" value="Lipase_GDSL_2"/>
    <property type="match status" value="1"/>
</dbReference>
<keyword evidence="6" id="KW-1185">Reference proteome</keyword>
<evidence type="ECO:0000313" key="7">
    <source>
        <dbReference type="Proteomes" id="UP000278036"/>
    </source>
</evidence>
<dbReference type="GO" id="GO:0005509">
    <property type="term" value="F:calcium ion binding"/>
    <property type="evidence" value="ECO:0007669"/>
    <property type="project" value="InterPro"/>
</dbReference>
<protein>
    <recommendedName>
        <fullName evidence="8">SGNH hydrolase-type esterase domain-containing protein</fullName>
    </recommendedName>
</protein>
<dbReference type="PANTHER" id="PTHR30383:SF5">
    <property type="entry name" value="SGNH HYDROLASE-TYPE ESTERASE DOMAIN-CONTAINING PROTEIN"/>
    <property type="match status" value="1"/>
</dbReference>
<evidence type="ECO:0000256" key="1">
    <source>
        <dbReference type="SAM" id="MobiDB-lite"/>
    </source>
</evidence>
<evidence type="ECO:0008006" key="8">
    <source>
        <dbReference type="Google" id="ProtNLM"/>
    </source>
</evidence>
<dbReference type="InterPro" id="IPR040853">
    <property type="entry name" value="RapA2_cadherin-like"/>
</dbReference>
<dbReference type="AlphaFoldDB" id="A0A3A9K4F0"/>
<feature type="domain" description="RapA2 cadherin-like" evidence="3">
    <location>
        <begin position="2"/>
        <end position="71"/>
    </location>
</feature>
<dbReference type="InterPro" id="IPR018511">
    <property type="entry name" value="Hemolysin-typ_Ca-bd_CS"/>
</dbReference>
<comment type="caution">
    <text evidence="4">The sequence shown here is derived from an EMBL/GenBank/DDBJ whole genome shotgun (WGS) entry which is preliminary data.</text>
</comment>
<dbReference type="EMBL" id="RAQU01000001">
    <property type="protein sequence ID" value="RKK06239.1"/>
    <property type="molecule type" value="Genomic_DNA"/>
</dbReference>
<dbReference type="OrthoDB" id="9794725at2"/>
<dbReference type="Proteomes" id="UP000274097">
    <property type="component" value="Unassembled WGS sequence"/>
</dbReference>
<dbReference type="Pfam" id="PF17803">
    <property type="entry name" value="Cadherin_4"/>
    <property type="match status" value="1"/>
</dbReference>
<dbReference type="PROSITE" id="PS00330">
    <property type="entry name" value="HEMOLYSIN_CALCIUM"/>
    <property type="match status" value="1"/>
</dbReference>
<feature type="domain" description="SGNH hydrolase-type esterase" evidence="2">
    <location>
        <begin position="322"/>
        <end position="514"/>
    </location>
</feature>
<proteinExistence type="predicted"/>
<dbReference type="PRINTS" id="PR00313">
    <property type="entry name" value="CABNDNGRPT"/>
</dbReference>
<evidence type="ECO:0000313" key="5">
    <source>
        <dbReference type="EMBL" id="RMI19739.1"/>
    </source>
</evidence>
<dbReference type="SUPFAM" id="SSF52266">
    <property type="entry name" value="SGNH hydrolase"/>
    <property type="match status" value="1"/>
</dbReference>
<dbReference type="InterPro" id="IPR010221">
    <property type="entry name" value="VCBS_dom"/>
</dbReference>
<dbReference type="InterPro" id="IPR013783">
    <property type="entry name" value="Ig-like_fold"/>
</dbReference>
<accession>A0A3A9K4F0</accession>
<dbReference type="InterPro" id="IPR013830">
    <property type="entry name" value="SGNH_hydro"/>
</dbReference>
<dbReference type="Gene3D" id="2.60.40.10">
    <property type="entry name" value="Immunoglobulins"/>
    <property type="match status" value="1"/>
</dbReference>
<evidence type="ECO:0000313" key="4">
    <source>
        <dbReference type="EMBL" id="RKK06239.1"/>
    </source>
</evidence>
<feature type="region of interest" description="Disordered" evidence="1">
    <location>
        <begin position="1"/>
        <end position="33"/>
    </location>
</feature>
<dbReference type="InterPro" id="IPR036514">
    <property type="entry name" value="SGNH_hydro_sf"/>
</dbReference>